<dbReference type="Gene3D" id="6.10.140.2220">
    <property type="match status" value="1"/>
</dbReference>
<reference evidence="7 8" key="1">
    <citation type="submission" date="2016-04" db="EMBL/GenBank/DDBJ databases">
        <title>A degradative enzymes factory behind the ericoid mycorrhizal symbiosis.</title>
        <authorList>
            <consortium name="DOE Joint Genome Institute"/>
            <person name="Martino E."/>
            <person name="Morin E."/>
            <person name="Grelet G."/>
            <person name="Kuo A."/>
            <person name="Kohler A."/>
            <person name="Daghino S."/>
            <person name="Barry K."/>
            <person name="Choi C."/>
            <person name="Cichocki N."/>
            <person name="Clum A."/>
            <person name="Copeland A."/>
            <person name="Hainaut M."/>
            <person name="Haridas S."/>
            <person name="Labutti K."/>
            <person name="Lindquist E."/>
            <person name="Lipzen A."/>
            <person name="Khouja H.-R."/>
            <person name="Murat C."/>
            <person name="Ohm R."/>
            <person name="Olson A."/>
            <person name="Spatafora J."/>
            <person name="Veneault-Fourrey C."/>
            <person name="Henrissat B."/>
            <person name="Grigoriev I."/>
            <person name="Martin F."/>
            <person name="Perotto S."/>
        </authorList>
    </citation>
    <scope>NUCLEOTIDE SEQUENCE [LARGE SCALE GENOMIC DNA]</scope>
    <source>
        <strain evidence="7 8">E</strain>
    </source>
</reference>
<proteinExistence type="predicted"/>
<dbReference type="AlphaFoldDB" id="A0A2J6T6S7"/>
<feature type="region of interest" description="Disordered" evidence="5">
    <location>
        <begin position="1"/>
        <end position="61"/>
    </location>
</feature>
<dbReference type="GeneID" id="36580735"/>
<evidence type="ECO:0000313" key="8">
    <source>
        <dbReference type="Proteomes" id="UP000235371"/>
    </source>
</evidence>
<dbReference type="EMBL" id="KZ613817">
    <property type="protein sequence ID" value="PMD58717.1"/>
    <property type="molecule type" value="Genomic_DNA"/>
</dbReference>
<dbReference type="Proteomes" id="UP000235371">
    <property type="component" value="Unassembled WGS sequence"/>
</dbReference>
<feature type="domain" description="MYND-type" evidence="6">
    <location>
        <begin position="47"/>
        <end position="89"/>
    </location>
</feature>
<evidence type="ECO:0000256" key="5">
    <source>
        <dbReference type="SAM" id="MobiDB-lite"/>
    </source>
</evidence>
<organism evidence="7 8">
    <name type="scientific">Hyaloscypha bicolor E</name>
    <dbReference type="NCBI Taxonomy" id="1095630"/>
    <lineage>
        <taxon>Eukaryota</taxon>
        <taxon>Fungi</taxon>
        <taxon>Dikarya</taxon>
        <taxon>Ascomycota</taxon>
        <taxon>Pezizomycotina</taxon>
        <taxon>Leotiomycetes</taxon>
        <taxon>Helotiales</taxon>
        <taxon>Hyaloscyphaceae</taxon>
        <taxon>Hyaloscypha</taxon>
        <taxon>Hyaloscypha bicolor</taxon>
    </lineage>
</organism>
<evidence type="ECO:0000313" key="7">
    <source>
        <dbReference type="EMBL" id="PMD58717.1"/>
    </source>
</evidence>
<keyword evidence="2 4" id="KW-0863">Zinc-finger</keyword>
<dbReference type="SUPFAM" id="SSF144232">
    <property type="entry name" value="HIT/MYND zinc finger-like"/>
    <property type="match status" value="1"/>
</dbReference>
<dbReference type="PROSITE" id="PS01360">
    <property type="entry name" value="ZF_MYND_1"/>
    <property type="match status" value="1"/>
</dbReference>
<protein>
    <recommendedName>
        <fullName evidence="6">MYND-type domain-containing protein</fullName>
    </recommendedName>
</protein>
<dbReference type="InterPro" id="IPR002893">
    <property type="entry name" value="Znf_MYND"/>
</dbReference>
<gene>
    <name evidence="7" type="ORF">K444DRAFT_415366</name>
</gene>
<name>A0A2J6T6S7_9HELO</name>
<keyword evidence="1" id="KW-0479">Metal-binding</keyword>
<dbReference type="Pfam" id="PF01753">
    <property type="entry name" value="zf-MYND"/>
    <property type="match status" value="1"/>
</dbReference>
<keyword evidence="8" id="KW-1185">Reference proteome</keyword>
<dbReference type="RefSeq" id="XP_024735621.1">
    <property type="nucleotide sequence ID" value="XM_024872655.1"/>
</dbReference>
<evidence type="ECO:0000256" key="4">
    <source>
        <dbReference type="PROSITE-ProRule" id="PRU00134"/>
    </source>
</evidence>
<sequence length="126" mass="13573">MADCPTQTPILDPIEANDGPSEARDSTSGPESQAEASSSSSAPTNKCASCSAPEIDPEKPLKPCAKCQTVRYCSRDCQKKDWKLHKKICASAAQIYAQNANLKPAAPRAPKKEGHRGGLQKWQFDT</sequence>
<dbReference type="PROSITE" id="PS50865">
    <property type="entry name" value="ZF_MYND_2"/>
    <property type="match status" value="1"/>
</dbReference>
<evidence type="ECO:0000259" key="6">
    <source>
        <dbReference type="PROSITE" id="PS50865"/>
    </source>
</evidence>
<dbReference type="InParanoid" id="A0A2J6T6S7"/>
<keyword evidence="3" id="KW-0862">Zinc</keyword>
<dbReference type="STRING" id="1095630.A0A2J6T6S7"/>
<dbReference type="GO" id="GO:0008270">
    <property type="term" value="F:zinc ion binding"/>
    <property type="evidence" value="ECO:0007669"/>
    <property type="project" value="UniProtKB-KW"/>
</dbReference>
<feature type="compositionally biased region" description="Low complexity" evidence="5">
    <location>
        <begin position="31"/>
        <end position="42"/>
    </location>
</feature>
<evidence type="ECO:0000256" key="3">
    <source>
        <dbReference type="ARBA" id="ARBA00022833"/>
    </source>
</evidence>
<evidence type="ECO:0000256" key="2">
    <source>
        <dbReference type="ARBA" id="ARBA00022771"/>
    </source>
</evidence>
<evidence type="ECO:0000256" key="1">
    <source>
        <dbReference type="ARBA" id="ARBA00022723"/>
    </source>
</evidence>
<dbReference type="OrthoDB" id="432970at2759"/>
<accession>A0A2J6T6S7</accession>
<feature type="region of interest" description="Disordered" evidence="5">
    <location>
        <begin position="104"/>
        <end position="126"/>
    </location>
</feature>